<proteinExistence type="predicted"/>
<dbReference type="AlphaFoldDB" id="A0A9E8ZBZ1"/>
<accession>A0A9E8ZBZ1</accession>
<name>A0A9E8ZBZ1_9CYAN</name>
<dbReference type="Proteomes" id="UP001163152">
    <property type="component" value="Chromosome"/>
</dbReference>
<evidence type="ECO:0000313" key="1">
    <source>
        <dbReference type="EMBL" id="WAL60036.1"/>
    </source>
</evidence>
<sequence>MSWCVSANQPGLVFTNKGLASDSVPQIYQYRMADENTLVMSVGKYEETIRLEGTKRRLREQRYDRRLIRRVWENKVEALVS</sequence>
<evidence type="ECO:0000313" key="2">
    <source>
        <dbReference type="Proteomes" id="UP001163152"/>
    </source>
</evidence>
<keyword evidence="2" id="KW-1185">Reference proteome</keyword>
<dbReference type="KEGG" id="tsin:OXH18_23160"/>
<organism evidence="1 2">
    <name type="scientific">Thermocoleostomius sinensis A174</name>
    <dbReference type="NCBI Taxonomy" id="2016057"/>
    <lineage>
        <taxon>Bacteria</taxon>
        <taxon>Bacillati</taxon>
        <taxon>Cyanobacteriota</taxon>
        <taxon>Cyanophyceae</taxon>
        <taxon>Oculatellales</taxon>
        <taxon>Oculatellaceae</taxon>
        <taxon>Thermocoleostomius</taxon>
    </lineage>
</organism>
<reference evidence="1" key="1">
    <citation type="submission" date="2022-12" db="EMBL/GenBank/DDBJ databases">
        <title>Polyphasic identification of a Novel Hot-Spring Cyanobacterium Ocullathermofonsia sinensis gen nov. sp. nov. and Genomic Insights on its Adaptations to the Thermal Habitat.</title>
        <authorList>
            <person name="Daroch M."/>
            <person name="Tang J."/>
            <person name="Jiang Y."/>
        </authorList>
    </citation>
    <scope>NUCLEOTIDE SEQUENCE</scope>
    <source>
        <strain evidence="1">PKUAC-SCTA174</strain>
    </source>
</reference>
<dbReference type="EMBL" id="CP113797">
    <property type="protein sequence ID" value="WAL60036.1"/>
    <property type="molecule type" value="Genomic_DNA"/>
</dbReference>
<protein>
    <submittedName>
        <fullName evidence="1">Uncharacterized protein</fullName>
    </submittedName>
</protein>
<gene>
    <name evidence="1" type="ORF">OXH18_23160</name>
</gene>
<dbReference type="RefSeq" id="WP_268609868.1">
    <property type="nucleotide sequence ID" value="NZ_CP113797.1"/>
</dbReference>